<dbReference type="Pfam" id="PF14014">
    <property type="entry name" value="DUF4230"/>
    <property type="match status" value="1"/>
</dbReference>
<dbReference type="InterPro" id="IPR025324">
    <property type="entry name" value="DUF4230"/>
</dbReference>
<evidence type="ECO:0000256" key="1">
    <source>
        <dbReference type="SAM" id="Coils"/>
    </source>
</evidence>
<keyword evidence="2" id="KW-0812">Transmembrane</keyword>
<evidence type="ECO:0000313" key="3">
    <source>
        <dbReference type="EMBL" id="MBM7618527.1"/>
    </source>
</evidence>
<keyword evidence="2" id="KW-0472">Membrane</keyword>
<dbReference type="Proteomes" id="UP000737402">
    <property type="component" value="Unassembled WGS sequence"/>
</dbReference>
<evidence type="ECO:0000256" key="2">
    <source>
        <dbReference type="SAM" id="Phobius"/>
    </source>
</evidence>
<protein>
    <recommendedName>
        <fullName evidence="5">DUF4230 domain-containing protein</fullName>
    </recommendedName>
</protein>
<feature type="transmembrane region" description="Helical" evidence="2">
    <location>
        <begin position="59"/>
        <end position="81"/>
    </location>
</feature>
<organism evidence="3 4">
    <name type="scientific">Sutcliffiella tianshenii</name>
    <dbReference type="NCBI Taxonomy" id="1463404"/>
    <lineage>
        <taxon>Bacteria</taxon>
        <taxon>Bacillati</taxon>
        <taxon>Bacillota</taxon>
        <taxon>Bacilli</taxon>
        <taxon>Bacillales</taxon>
        <taxon>Bacillaceae</taxon>
        <taxon>Sutcliffiella</taxon>
    </lineage>
</organism>
<feature type="coiled-coil region" evidence="1">
    <location>
        <begin position="1"/>
        <end position="35"/>
    </location>
</feature>
<reference evidence="3 4" key="1">
    <citation type="submission" date="2021-01" db="EMBL/GenBank/DDBJ databases">
        <title>Genomic Encyclopedia of Type Strains, Phase IV (KMG-IV): sequencing the most valuable type-strain genomes for metagenomic binning, comparative biology and taxonomic classification.</title>
        <authorList>
            <person name="Goeker M."/>
        </authorList>
    </citation>
    <scope>NUCLEOTIDE SEQUENCE [LARGE SCALE GENOMIC DNA]</scope>
    <source>
        <strain evidence="3 4">DSM 25879</strain>
    </source>
</reference>
<comment type="caution">
    <text evidence="3">The sequence shown here is derived from an EMBL/GenBank/DDBJ whole genome shotgun (WGS) entry which is preliminary data.</text>
</comment>
<proteinExistence type="predicted"/>
<evidence type="ECO:0008006" key="5">
    <source>
        <dbReference type="Google" id="ProtNLM"/>
    </source>
</evidence>
<keyword evidence="1" id="KW-0175">Coiled coil</keyword>
<keyword evidence="4" id="KW-1185">Reference proteome</keyword>
<accession>A0ABS2NVL4</accession>
<gene>
    <name evidence="3" type="ORF">JOC95_000369</name>
</gene>
<dbReference type="RefSeq" id="WP_239582658.1">
    <property type="nucleotide sequence ID" value="NZ_JAFBED010000001.1"/>
</dbReference>
<dbReference type="EMBL" id="JAFBED010000001">
    <property type="protein sequence ID" value="MBM7618527.1"/>
    <property type="molecule type" value="Genomic_DNA"/>
</dbReference>
<name>A0ABS2NVL4_9BACI</name>
<keyword evidence="2" id="KW-1133">Transmembrane helix</keyword>
<sequence length="254" mass="28639">MKTTREIIEERDEKIAQLERQLIELQEAQQQSAATTALDHNVRSLPLPKGVFRTFLKASLLKIILGTFVLLVIILGGIWLFTEGTFKKESVTYVEQVQELATLATAEAHMKVVLREEDNTIFGKDISMNLPGTKRELLIIVPSTVIAGVDLKGITSEDMVINEETREIDITLPHAKLIQDPSLQMDKIETYVDGGLFSDNVDWEEGFDLANKAQEQTRQDAVSIGLLDTAEKNAEKVLKEFFMNIDYTVNIRFN</sequence>
<evidence type="ECO:0000313" key="4">
    <source>
        <dbReference type="Proteomes" id="UP000737402"/>
    </source>
</evidence>